<feature type="transmembrane region" description="Helical" evidence="12">
    <location>
        <begin position="122"/>
        <end position="142"/>
    </location>
</feature>
<evidence type="ECO:0000256" key="7">
    <source>
        <dbReference type="ARBA" id="ARBA00022692"/>
    </source>
</evidence>
<keyword evidence="7 12" id="KW-0812">Transmembrane</keyword>
<evidence type="ECO:0000256" key="11">
    <source>
        <dbReference type="ARBA" id="ARBA00023136"/>
    </source>
</evidence>
<dbReference type="Pfam" id="PF03083">
    <property type="entry name" value="MtN3_slv"/>
    <property type="match status" value="2"/>
</dbReference>
<dbReference type="GO" id="GO:0000139">
    <property type="term" value="C:Golgi membrane"/>
    <property type="evidence" value="ECO:0007669"/>
    <property type="project" value="UniProtKB-SubCell"/>
</dbReference>
<dbReference type="InterPro" id="IPR004316">
    <property type="entry name" value="SWEET_rpt"/>
</dbReference>
<dbReference type="PANTHER" id="PTHR10791">
    <property type="entry name" value="RAG1-ACTIVATING PROTEIN 1"/>
    <property type="match status" value="1"/>
</dbReference>
<protein>
    <recommendedName>
        <fullName evidence="12">Sugar transporter SWEET</fullName>
    </recommendedName>
</protein>
<feature type="transmembrane region" description="Helical" evidence="12">
    <location>
        <begin position="149"/>
        <end position="168"/>
    </location>
</feature>
<comment type="similarity">
    <text evidence="3 12">Belongs to the SWEET sugar transporter family.</text>
</comment>
<feature type="transmembrane region" description="Helical" evidence="12">
    <location>
        <begin position="211"/>
        <end position="231"/>
    </location>
</feature>
<name>A0A674H1V4_TAEGU</name>
<evidence type="ECO:0000256" key="6">
    <source>
        <dbReference type="ARBA" id="ARBA00022597"/>
    </source>
</evidence>
<dbReference type="Gene3D" id="1.20.1280.290">
    <property type="match status" value="2"/>
</dbReference>
<keyword evidence="14" id="KW-1185">Reference proteome</keyword>
<dbReference type="Proteomes" id="UP000007754">
    <property type="component" value="Chromosome 25"/>
</dbReference>
<reference evidence="13" key="3">
    <citation type="submission" date="2025-09" db="UniProtKB">
        <authorList>
            <consortium name="Ensembl"/>
        </authorList>
    </citation>
    <scope>IDENTIFICATION</scope>
</reference>
<organism evidence="13 14">
    <name type="scientific">Taeniopygia guttata</name>
    <name type="common">Zebra finch</name>
    <name type="synonym">Poephila guttata</name>
    <dbReference type="NCBI Taxonomy" id="59729"/>
    <lineage>
        <taxon>Eukaryota</taxon>
        <taxon>Metazoa</taxon>
        <taxon>Chordata</taxon>
        <taxon>Craniata</taxon>
        <taxon>Vertebrata</taxon>
        <taxon>Euteleostomi</taxon>
        <taxon>Archelosauria</taxon>
        <taxon>Archosauria</taxon>
        <taxon>Dinosauria</taxon>
        <taxon>Saurischia</taxon>
        <taxon>Theropoda</taxon>
        <taxon>Coelurosauria</taxon>
        <taxon>Aves</taxon>
        <taxon>Neognathae</taxon>
        <taxon>Neoaves</taxon>
        <taxon>Telluraves</taxon>
        <taxon>Australaves</taxon>
        <taxon>Passeriformes</taxon>
        <taxon>Passeroidea</taxon>
        <taxon>Estrildidae</taxon>
        <taxon>Estrildinae</taxon>
        <taxon>Taeniopygia</taxon>
    </lineage>
</organism>
<dbReference type="InterPro" id="IPR047664">
    <property type="entry name" value="SWEET"/>
</dbReference>
<evidence type="ECO:0000256" key="4">
    <source>
        <dbReference type="ARBA" id="ARBA00022448"/>
    </source>
</evidence>
<sequence length="272" mass="29679">MGRAPGPVWGAVGAMGVEFRGHQAEIGVQRAMDGWCRRIGGGAESHLGVQGRRGGCSACWLQRLEPPSPRRPLPSALPRSDLRQMLATKSVENIQFLPFLTTDANNLSWLGYGCLKGDGTVITVNAIGAALQTLYILVYLYYSPAKRPVLLQVLLLLAVVVTGCGYFSMLVDAGTRLTRLGLFCSVFTISMYLSPLADLAKVVRSKSTRCLSFPLTVTTLVASSSWTLYGLQLHDPYITVPNVPGILTSLVRFWLFQRYRPEQGKPYSALPA</sequence>
<dbReference type="OMA" id="MEMGVAK"/>
<evidence type="ECO:0000313" key="14">
    <source>
        <dbReference type="Proteomes" id="UP000007754"/>
    </source>
</evidence>
<feature type="transmembrane region" description="Helical" evidence="12">
    <location>
        <begin position="237"/>
        <end position="255"/>
    </location>
</feature>
<keyword evidence="11 12" id="KW-0472">Membrane</keyword>
<dbReference type="FunFam" id="1.20.1280.290:FF:000010">
    <property type="entry name" value="Sugar transporter SWEET"/>
    <property type="match status" value="1"/>
</dbReference>
<comment type="caution">
    <text evidence="12">Lacks conserved residue(s) required for the propagation of feature annotation.</text>
</comment>
<accession>A0A674H1V4</accession>
<dbReference type="FunFam" id="1.20.1280.290:FF:000021">
    <property type="entry name" value="Solute carrier family 50 member 1"/>
    <property type="match status" value="1"/>
</dbReference>
<dbReference type="AlphaFoldDB" id="A0A674H1V4"/>
<keyword evidence="4 12" id="KW-0813">Transport</keyword>
<evidence type="ECO:0000256" key="5">
    <source>
        <dbReference type="ARBA" id="ARBA00022475"/>
    </source>
</evidence>
<comment type="function">
    <text evidence="12">Mediates sugar transport across membranes.</text>
</comment>
<comment type="subcellular location">
    <subcellularLocation>
        <location evidence="1">Cell membrane</location>
        <topology evidence="1">Multi-pass membrane protein</topology>
    </subcellularLocation>
    <subcellularLocation>
        <location evidence="2">Golgi apparatus membrane</location>
        <topology evidence="2">Multi-pass membrane protein</topology>
    </subcellularLocation>
</comment>
<keyword evidence="8" id="KW-0677">Repeat</keyword>
<evidence type="ECO:0000256" key="1">
    <source>
        <dbReference type="ARBA" id="ARBA00004651"/>
    </source>
</evidence>
<evidence type="ECO:0000256" key="8">
    <source>
        <dbReference type="ARBA" id="ARBA00022737"/>
    </source>
</evidence>
<keyword evidence="10" id="KW-0333">Golgi apparatus</keyword>
<gene>
    <name evidence="13" type="primary">SLC50A1</name>
</gene>
<keyword evidence="5" id="KW-1003">Cell membrane</keyword>
<dbReference type="Ensembl" id="ENSTGUT00000021621.1">
    <property type="protein sequence ID" value="ENSTGUP00000028501.1"/>
    <property type="gene ID" value="ENSTGUG00000024962.1"/>
</dbReference>
<evidence type="ECO:0000256" key="2">
    <source>
        <dbReference type="ARBA" id="ARBA00004653"/>
    </source>
</evidence>
<reference evidence="13" key="2">
    <citation type="submission" date="2025-08" db="UniProtKB">
        <authorList>
            <consortium name="Ensembl"/>
        </authorList>
    </citation>
    <scope>IDENTIFICATION</scope>
</reference>
<dbReference type="GeneTree" id="ENSGT00390000007801"/>
<keyword evidence="9 12" id="KW-1133">Transmembrane helix</keyword>
<evidence type="ECO:0000256" key="10">
    <source>
        <dbReference type="ARBA" id="ARBA00023034"/>
    </source>
</evidence>
<proteinExistence type="inferred from homology"/>
<dbReference type="GO" id="GO:0051119">
    <property type="term" value="F:sugar transmembrane transporter activity"/>
    <property type="evidence" value="ECO:0007669"/>
    <property type="project" value="InterPro"/>
</dbReference>
<keyword evidence="6 12" id="KW-0762">Sugar transport</keyword>
<evidence type="ECO:0000256" key="3">
    <source>
        <dbReference type="ARBA" id="ARBA00007809"/>
    </source>
</evidence>
<dbReference type="GO" id="GO:0005886">
    <property type="term" value="C:plasma membrane"/>
    <property type="evidence" value="ECO:0007669"/>
    <property type="project" value="UniProtKB-SubCell"/>
</dbReference>
<evidence type="ECO:0000256" key="9">
    <source>
        <dbReference type="ARBA" id="ARBA00022989"/>
    </source>
</evidence>
<reference evidence="13 14" key="1">
    <citation type="journal article" date="2010" name="Nature">
        <title>The genome of a songbird.</title>
        <authorList>
            <person name="Warren W.C."/>
            <person name="Clayton D.F."/>
            <person name="Ellegren H."/>
            <person name="Arnold A.P."/>
            <person name="Hillier L.W."/>
            <person name="Kunstner A."/>
            <person name="Searle S."/>
            <person name="White S."/>
            <person name="Vilella A.J."/>
            <person name="Fairley S."/>
            <person name="Heger A."/>
            <person name="Kong L."/>
            <person name="Ponting C.P."/>
            <person name="Jarvis E.D."/>
            <person name="Mello C.V."/>
            <person name="Minx P."/>
            <person name="Lovell P."/>
            <person name="Velho T.A."/>
            <person name="Ferris M."/>
            <person name="Balakrishnan C.N."/>
            <person name="Sinha S."/>
            <person name="Blatti C."/>
            <person name="London S.E."/>
            <person name="Li Y."/>
            <person name="Lin Y.C."/>
            <person name="George J."/>
            <person name="Sweedler J."/>
            <person name="Southey B."/>
            <person name="Gunaratne P."/>
            <person name="Watson M."/>
            <person name="Nam K."/>
            <person name="Backstrom N."/>
            <person name="Smeds L."/>
            <person name="Nabholz B."/>
            <person name="Itoh Y."/>
            <person name="Whitney O."/>
            <person name="Pfenning A.R."/>
            <person name="Howard J."/>
            <person name="Volker M."/>
            <person name="Skinner B.M."/>
            <person name="Griffin D.K."/>
            <person name="Ye L."/>
            <person name="McLaren W.M."/>
            <person name="Flicek P."/>
            <person name="Quesada V."/>
            <person name="Velasco G."/>
            <person name="Lopez-Otin C."/>
            <person name="Puente X.S."/>
            <person name="Olender T."/>
            <person name="Lancet D."/>
            <person name="Smit A.F."/>
            <person name="Hubley R."/>
            <person name="Konkel M.K."/>
            <person name="Walker J.A."/>
            <person name="Batzer M.A."/>
            <person name="Gu W."/>
            <person name="Pollock D.D."/>
            <person name="Chen L."/>
            <person name="Cheng Z."/>
            <person name="Eichler E.E."/>
            <person name="Stapley J."/>
            <person name="Slate J."/>
            <person name="Ekblom R."/>
            <person name="Birkhead T."/>
            <person name="Burke T."/>
            <person name="Burt D."/>
            <person name="Scharff C."/>
            <person name="Adam I."/>
            <person name="Richard H."/>
            <person name="Sultan M."/>
            <person name="Soldatov A."/>
            <person name="Lehrach H."/>
            <person name="Edwards S.V."/>
            <person name="Yang S.P."/>
            <person name="Li X."/>
            <person name="Graves T."/>
            <person name="Fulton L."/>
            <person name="Nelson J."/>
            <person name="Chinwalla A."/>
            <person name="Hou S."/>
            <person name="Mardis E.R."/>
            <person name="Wilson R.K."/>
        </authorList>
    </citation>
    <scope>NUCLEOTIDE SEQUENCE [LARGE SCALE GENOMIC DNA]</scope>
</reference>
<evidence type="ECO:0000313" key="13">
    <source>
        <dbReference type="Ensembl" id="ENSTGUP00000028501.1"/>
    </source>
</evidence>
<dbReference type="PANTHER" id="PTHR10791:SF30">
    <property type="entry name" value="SUGAR TRANSPORTER SWEET1"/>
    <property type="match status" value="1"/>
</dbReference>
<feature type="transmembrane region" description="Helical" evidence="12">
    <location>
        <begin position="180"/>
        <end position="199"/>
    </location>
</feature>
<evidence type="ECO:0000256" key="12">
    <source>
        <dbReference type="RuleBase" id="RU910715"/>
    </source>
</evidence>